<dbReference type="Gene3D" id="2.130.10.10">
    <property type="entry name" value="YVTN repeat-like/Quinoprotein amine dehydrogenase"/>
    <property type="match status" value="3"/>
</dbReference>
<feature type="repeat" description="WD" evidence="3">
    <location>
        <begin position="249"/>
        <end position="290"/>
    </location>
</feature>
<accession>A0A061S995</accession>
<dbReference type="EMBL" id="GBEZ01005887">
    <property type="protein sequence ID" value="JAC79470.1"/>
    <property type="molecule type" value="Transcribed_RNA"/>
</dbReference>
<name>A0A061S995_9CHLO</name>
<dbReference type="InterPro" id="IPR015943">
    <property type="entry name" value="WD40/YVTN_repeat-like_dom_sf"/>
</dbReference>
<dbReference type="InterPro" id="IPR020472">
    <property type="entry name" value="WD40_PAC1"/>
</dbReference>
<proteinExistence type="predicted"/>
<dbReference type="PRINTS" id="PR00320">
    <property type="entry name" value="GPROTEINBRPT"/>
</dbReference>
<keyword evidence="1 3" id="KW-0853">WD repeat</keyword>
<dbReference type="CDD" id="cd00200">
    <property type="entry name" value="WD40"/>
    <property type="match status" value="1"/>
</dbReference>
<dbReference type="PANTHER" id="PTHR19847">
    <property type="entry name" value="DDB1- AND CUL4-ASSOCIATED FACTOR 11"/>
    <property type="match status" value="1"/>
</dbReference>
<dbReference type="PANTHER" id="PTHR19847:SF7">
    <property type="entry name" value="DDB1- AND CUL4-ASSOCIATED FACTOR 11"/>
    <property type="match status" value="1"/>
</dbReference>
<feature type="compositionally biased region" description="Polar residues" evidence="4">
    <location>
        <begin position="35"/>
        <end position="47"/>
    </location>
</feature>
<feature type="repeat" description="WD" evidence="3">
    <location>
        <begin position="463"/>
        <end position="496"/>
    </location>
</feature>
<evidence type="ECO:0000256" key="2">
    <source>
        <dbReference type="ARBA" id="ARBA00022737"/>
    </source>
</evidence>
<dbReference type="InterPro" id="IPR051859">
    <property type="entry name" value="DCAF"/>
</dbReference>
<dbReference type="PROSITE" id="PS50082">
    <property type="entry name" value="WD_REPEATS_2"/>
    <property type="match status" value="4"/>
</dbReference>
<feature type="region of interest" description="Disordered" evidence="4">
    <location>
        <begin position="1"/>
        <end position="55"/>
    </location>
</feature>
<dbReference type="SUPFAM" id="SSF50978">
    <property type="entry name" value="WD40 repeat-like"/>
    <property type="match status" value="1"/>
</dbReference>
<sequence>MSDEENCEWERNYSEENSESQYESVLDEEDHGSFEETSSGDGNLSNPRQDEEPPEREFLQEFGYRKLCDVTYPPLEDVDIAHTIRRQTEFFPRKPQLPDYIPFTTSPQKPPVHALAWRESGVLCGKFSDCQRSHLGSQLLPENPKRLIDQRQSRAYIGQFSRDGSLFVAAFQDKRICIYDAENGFCLRKHVTARNLRWTVTDTCLSPDQNLLIYATINSSIHVVNVGCRADGIYSVANVTDIHEEMRLGEEHEFGVWSARWSPDGKELVAGTTDSSLVVYDVGAAKTFATVYGHEDDINAVAYLDDSPNLIVTGSDDSNCKVWDRRNLRRSAGALLGHTEGVTFISGKGDGRHFISNAKDQTIKLWDLRKMSPANQHNMERQPINLPLFHWDYRWMDYPGKGFDIRHPFDTSLFTYRGHSVLQTLVRCYFSPGYTGQKYIYTGSANGTIICFSIATGEQVFQLQGPEDVVRDCSWNPNYPQLVGVSWDGTIREWSH</sequence>
<organism evidence="5">
    <name type="scientific">Tetraselmis sp. GSL018</name>
    <dbReference type="NCBI Taxonomy" id="582737"/>
    <lineage>
        <taxon>Eukaryota</taxon>
        <taxon>Viridiplantae</taxon>
        <taxon>Chlorophyta</taxon>
        <taxon>core chlorophytes</taxon>
        <taxon>Chlorodendrophyceae</taxon>
        <taxon>Chlorodendrales</taxon>
        <taxon>Chlorodendraceae</taxon>
        <taxon>Tetraselmis</taxon>
    </lineage>
</organism>
<protein>
    <submittedName>
        <fullName evidence="5">WD repeat-containing protein 23</fullName>
    </submittedName>
</protein>
<feature type="repeat" description="WD" evidence="3">
    <location>
        <begin position="335"/>
        <end position="376"/>
    </location>
</feature>
<dbReference type="PROSITE" id="PS50294">
    <property type="entry name" value="WD_REPEATS_REGION"/>
    <property type="match status" value="3"/>
</dbReference>
<evidence type="ECO:0000256" key="4">
    <source>
        <dbReference type="SAM" id="MobiDB-lite"/>
    </source>
</evidence>
<dbReference type="SMART" id="SM00320">
    <property type="entry name" value="WD40"/>
    <property type="match status" value="7"/>
</dbReference>
<evidence type="ECO:0000256" key="3">
    <source>
        <dbReference type="PROSITE-ProRule" id="PRU00221"/>
    </source>
</evidence>
<reference evidence="5" key="1">
    <citation type="submission" date="2014-05" db="EMBL/GenBank/DDBJ databases">
        <title>The transcriptome of the halophilic microalga Tetraselmis sp. GSL018 isolated from the Great Salt Lake, Utah.</title>
        <authorList>
            <person name="Jinkerson R.E."/>
            <person name="D'Adamo S."/>
            <person name="Posewitz M.C."/>
        </authorList>
    </citation>
    <scope>NUCLEOTIDE SEQUENCE</scope>
    <source>
        <strain evidence="5">GSL018</strain>
    </source>
</reference>
<dbReference type="AlphaFoldDB" id="A0A061S995"/>
<dbReference type="FunFam" id="2.130.10.10:FF:000492">
    <property type="entry name" value="LEC14B homolog isoform X2"/>
    <property type="match status" value="1"/>
</dbReference>
<evidence type="ECO:0000313" key="5">
    <source>
        <dbReference type="EMBL" id="JAC79470.1"/>
    </source>
</evidence>
<dbReference type="InterPro" id="IPR001680">
    <property type="entry name" value="WD40_rpt"/>
</dbReference>
<feature type="repeat" description="WD" evidence="3">
    <location>
        <begin position="291"/>
        <end position="324"/>
    </location>
</feature>
<dbReference type="GO" id="GO:0080008">
    <property type="term" value="C:Cul4-RING E3 ubiquitin ligase complex"/>
    <property type="evidence" value="ECO:0007669"/>
    <property type="project" value="TreeGrafter"/>
</dbReference>
<dbReference type="InterPro" id="IPR036322">
    <property type="entry name" value="WD40_repeat_dom_sf"/>
</dbReference>
<dbReference type="Pfam" id="PF00400">
    <property type="entry name" value="WD40"/>
    <property type="match status" value="4"/>
</dbReference>
<keyword evidence="2" id="KW-0677">Repeat</keyword>
<dbReference type="GO" id="GO:0043161">
    <property type="term" value="P:proteasome-mediated ubiquitin-dependent protein catabolic process"/>
    <property type="evidence" value="ECO:0007669"/>
    <property type="project" value="TreeGrafter"/>
</dbReference>
<evidence type="ECO:0000256" key="1">
    <source>
        <dbReference type="ARBA" id="ARBA00022574"/>
    </source>
</evidence>
<gene>
    <name evidence="5" type="primary">WDR23</name>
    <name evidence="5" type="ORF">TSPGSL018_12638</name>
</gene>